<dbReference type="RefSeq" id="WP_222578557.1">
    <property type="nucleotide sequence ID" value="NZ_JAHVHU010000003.1"/>
</dbReference>
<name>A0A953HSD9_9BACT</name>
<dbReference type="PANTHER" id="PTHR46969">
    <property type="entry name" value="BIFUNCTIONAL PROTEIN HLDE"/>
    <property type="match status" value="1"/>
</dbReference>
<keyword evidence="1" id="KW-0808">Transferase</keyword>
<evidence type="ECO:0000313" key="4">
    <source>
        <dbReference type="EMBL" id="MBY5957033.1"/>
    </source>
</evidence>
<evidence type="ECO:0000256" key="1">
    <source>
        <dbReference type="ARBA" id="ARBA00022679"/>
    </source>
</evidence>
<dbReference type="EMBL" id="JAHVHU010000003">
    <property type="protein sequence ID" value="MBY5957033.1"/>
    <property type="molecule type" value="Genomic_DNA"/>
</dbReference>
<accession>A0A953HSD9</accession>
<feature type="domain" description="Carbohydrate kinase PfkB" evidence="3">
    <location>
        <begin position="12"/>
        <end position="311"/>
    </location>
</feature>
<dbReference type="InterPro" id="IPR002173">
    <property type="entry name" value="Carboh/pur_kinase_PfkB_CS"/>
</dbReference>
<dbReference type="PANTHER" id="PTHR46969:SF1">
    <property type="entry name" value="BIFUNCTIONAL PROTEIN HLDE"/>
    <property type="match status" value="1"/>
</dbReference>
<dbReference type="SUPFAM" id="SSF53613">
    <property type="entry name" value="Ribokinase-like"/>
    <property type="match status" value="1"/>
</dbReference>
<dbReference type="GO" id="GO:0033785">
    <property type="term" value="F:heptose 7-phosphate kinase activity"/>
    <property type="evidence" value="ECO:0007669"/>
    <property type="project" value="TreeGrafter"/>
</dbReference>
<dbReference type="InterPro" id="IPR029056">
    <property type="entry name" value="Ribokinase-like"/>
</dbReference>
<sequence length="324" mass="35931">MKPEVLHKFDHTHIMIVGDVMLDRYLYGAVSRISPEAPVPVLDYEGTDNRLGGAANVALNIIAMGGDVTLVGMTGEDEEGVLFRQLLKEAAISDQWIWASKNRKTTLKTRVMARGQHLLRVDREDRTLPGREMEESVLNDIAESIRLQQPEGIILQDYNKGLLSERVVRETIQLAHQTKIPVFVDPKIDRISSYQGCTVFKPNLHEASQILGRSISVREDDLNRAADELQEKVEHSVTLITLSDKGLYFKRKGQKGIYVPSIPQEIADVCGAGDTVISALAMCYLSGCNDDNIANISNIAGHIACRYPGVVPVSLEQLKSEINK</sequence>
<dbReference type="Proteomes" id="UP000753961">
    <property type="component" value="Unassembled WGS sequence"/>
</dbReference>
<dbReference type="Pfam" id="PF00294">
    <property type="entry name" value="PfkB"/>
    <property type="match status" value="1"/>
</dbReference>
<evidence type="ECO:0000256" key="2">
    <source>
        <dbReference type="ARBA" id="ARBA00022777"/>
    </source>
</evidence>
<keyword evidence="2 4" id="KW-0418">Kinase</keyword>
<dbReference type="AlphaFoldDB" id="A0A953HSD9"/>
<reference evidence="4" key="1">
    <citation type="submission" date="2021-06" db="EMBL/GenBank/DDBJ databases">
        <title>44 bacteria genomes isolated from Dapeng, Shenzhen.</title>
        <authorList>
            <person name="Zheng W."/>
            <person name="Yu S."/>
            <person name="Huang Y."/>
        </authorList>
    </citation>
    <scope>NUCLEOTIDE SEQUENCE</scope>
    <source>
        <strain evidence="4">DP5N28-2</strain>
    </source>
</reference>
<evidence type="ECO:0000313" key="5">
    <source>
        <dbReference type="Proteomes" id="UP000753961"/>
    </source>
</evidence>
<dbReference type="Gene3D" id="3.40.1190.20">
    <property type="match status" value="1"/>
</dbReference>
<evidence type="ECO:0000259" key="3">
    <source>
        <dbReference type="Pfam" id="PF00294"/>
    </source>
</evidence>
<comment type="caution">
    <text evidence="4">The sequence shown here is derived from an EMBL/GenBank/DDBJ whole genome shotgun (WGS) entry which is preliminary data.</text>
</comment>
<organism evidence="4 5">
    <name type="scientific">Membranihabitans marinus</name>
    <dbReference type="NCBI Taxonomy" id="1227546"/>
    <lineage>
        <taxon>Bacteria</taxon>
        <taxon>Pseudomonadati</taxon>
        <taxon>Bacteroidota</taxon>
        <taxon>Saprospiria</taxon>
        <taxon>Saprospirales</taxon>
        <taxon>Saprospiraceae</taxon>
        <taxon>Membranihabitans</taxon>
    </lineage>
</organism>
<dbReference type="GO" id="GO:0005829">
    <property type="term" value="C:cytosol"/>
    <property type="evidence" value="ECO:0007669"/>
    <property type="project" value="TreeGrafter"/>
</dbReference>
<dbReference type="PROSITE" id="PS00584">
    <property type="entry name" value="PFKB_KINASES_2"/>
    <property type="match status" value="1"/>
</dbReference>
<keyword evidence="5" id="KW-1185">Reference proteome</keyword>
<dbReference type="CDD" id="cd01172">
    <property type="entry name" value="RfaE_like"/>
    <property type="match status" value="1"/>
</dbReference>
<dbReference type="InterPro" id="IPR011611">
    <property type="entry name" value="PfkB_dom"/>
</dbReference>
<dbReference type="GO" id="GO:0033786">
    <property type="term" value="F:heptose-1-phosphate adenylyltransferase activity"/>
    <property type="evidence" value="ECO:0007669"/>
    <property type="project" value="TreeGrafter"/>
</dbReference>
<dbReference type="InterPro" id="IPR011913">
    <property type="entry name" value="RfaE_dom_I"/>
</dbReference>
<protein>
    <submittedName>
        <fullName evidence="4">Carbohydrate kinase</fullName>
    </submittedName>
</protein>
<gene>
    <name evidence="4" type="ORF">KUV50_02725</name>
</gene>
<dbReference type="GO" id="GO:0016773">
    <property type="term" value="F:phosphotransferase activity, alcohol group as acceptor"/>
    <property type="evidence" value="ECO:0007669"/>
    <property type="project" value="InterPro"/>
</dbReference>
<dbReference type="PROSITE" id="PS00583">
    <property type="entry name" value="PFKB_KINASES_1"/>
    <property type="match status" value="1"/>
</dbReference>
<proteinExistence type="predicted"/>